<feature type="compositionally biased region" description="Low complexity" evidence="1">
    <location>
        <begin position="1366"/>
        <end position="1394"/>
    </location>
</feature>
<feature type="compositionally biased region" description="Basic and acidic residues" evidence="1">
    <location>
        <begin position="1550"/>
        <end position="1564"/>
    </location>
</feature>
<keyword evidence="4" id="KW-1185">Reference proteome</keyword>
<dbReference type="Gene3D" id="2.30.29.30">
    <property type="entry name" value="Pleckstrin-homology domain (PH domain)/Phosphotyrosine-binding domain (PTB)"/>
    <property type="match status" value="1"/>
</dbReference>
<feature type="compositionally biased region" description="Low complexity" evidence="1">
    <location>
        <begin position="100"/>
        <end position="110"/>
    </location>
</feature>
<feature type="region of interest" description="Disordered" evidence="1">
    <location>
        <begin position="1546"/>
        <end position="1579"/>
    </location>
</feature>
<feature type="region of interest" description="Disordered" evidence="1">
    <location>
        <begin position="939"/>
        <end position="1019"/>
    </location>
</feature>
<feature type="domain" description="PH" evidence="2">
    <location>
        <begin position="157"/>
        <end position="290"/>
    </location>
</feature>
<feature type="region of interest" description="Disordered" evidence="1">
    <location>
        <begin position="393"/>
        <end position="485"/>
    </location>
</feature>
<feature type="compositionally biased region" description="Polar residues" evidence="1">
    <location>
        <begin position="1107"/>
        <end position="1120"/>
    </location>
</feature>
<comment type="caution">
    <text evidence="3">The sequence shown here is derived from an EMBL/GenBank/DDBJ whole genome shotgun (WGS) entry which is preliminary data.</text>
</comment>
<feature type="region of interest" description="Disordered" evidence="1">
    <location>
        <begin position="1451"/>
        <end position="1475"/>
    </location>
</feature>
<feature type="compositionally biased region" description="Gly residues" evidence="1">
    <location>
        <begin position="443"/>
        <end position="464"/>
    </location>
</feature>
<dbReference type="InterPro" id="IPR001849">
    <property type="entry name" value="PH_domain"/>
</dbReference>
<organism evidence="3 4">
    <name type="scientific">Tilletia horrida</name>
    <dbReference type="NCBI Taxonomy" id="155126"/>
    <lineage>
        <taxon>Eukaryota</taxon>
        <taxon>Fungi</taxon>
        <taxon>Dikarya</taxon>
        <taxon>Basidiomycota</taxon>
        <taxon>Ustilaginomycotina</taxon>
        <taxon>Exobasidiomycetes</taxon>
        <taxon>Tilletiales</taxon>
        <taxon>Tilletiaceae</taxon>
        <taxon>Tilletia</taxon>
    </lineage>
</organism>
<reference evidence="3" key="1">
    <citation type="journal article" date="2023" name="PhytoFront">
        <title>Draft Genome Resources of Seven Strains of Tilletia horrida, Causal Agent of Kernel Smut of Rice.</title>
        <authorList>
            <person name="Khanal S."/>
            <person name="Antony Babu S."/>
            <person name="Zhou X.G."/>
        </authorList>
    </citation>
    <scope>NUCLEOTIDE SEQUENCE</scope>
    <source>
        <strain evidence="3">TX6</strain>
    </source>
</reference>
<evidence type="ECO:0000259" key="2">
    <source>
        <dbReference type="PROSITE" id="PS50003"/>
    </source>
</evidence>
<feature type="compositionally biased region" description="Gly residues" evidence="1">
    <location>
        <begin position="1231"/>
        <end position="1242"/>
    </location>
</feature>
<feature type="compositionally biased region" description="Low complexity" evidence="1">
    <location>
        <begin position="977"/>
        <end position="1007"/>
    </location>
</feature>
<dbReference type="SUPFAM" id="SSF50729">
    <property type="entry name" value="PH domain-like"/>
    <property type="match status" value="1"/>
</dbReference>
<feature type="compositionally biased region" description="Acidic residues" evidence="1">
    <location>
        <begin position="1267"/>
        <end position="1286"/>
    </location>
</feature>
<feature type="compositionally biased region" description="Basic and acidic residues" evidence="1">
    <location>
        <begin position="1047"/>
        <end position="1056"/>
    </location>
</feature>
<feature type="compositionally biased region" description="Acidic residues" evidence="1">
    <location>
        <begin position="740"/>
        <end position="758"/>
    </location>
</feature>
<dbReference type="Pfam" id="PF25381">
    <property type="entry name" value="PH_26"/>
    <property type="match status" value="1"/>
</dbReference>
<feature type="region of interest" description="Disordered" evidence="1">
    <location>
        <begin position="694"/>
        <end position="829"/>
    </location>
</feature>
<evidence type="ECO:0000313" key="4">
    <source>
        <dbReference type="Proteomes" id="UP001176517"/>
    </source>
</evidence>
<feature type="region of interest" description="Disordered" evidence="1">
    <location>
        <begin position="1674"/>
        <end position="1727"/>
    </location>
</feature>
<feature type="compositionally biased region" description="Polar residues" evidence="1">
    <location>
        <begin position="1"/>
        <end position="11"/>
    </location>
</feature>
<dbReference type="InterPro" id="IPR058155">
    <property type="entry name" value="Skg3/CAF120-like_PH"/>
</dbReference>
<feature type="compositionally biased region" description="Low complexity" evidence="1">
    <location>
        <begin position="1294"/>
        <end position="1307"/>
    </location>
</feature>
<feature type="compositionally biased region" description="Polar residues" evidence="1">
    <location>
        <begin position="74"/>
        <end position="84"/>
    </location>
</feature>
<feature type="compositionally biased region" description="Low complexity" evidence="1">
    <location>
        <begin position="1451"/>
        <end position="1462"/>
    </location>
</feature>
<dbReference type="Proteomes" id="UP001176517">
    <property type="component" value="Unassembled WGS sequence"/>
</dbReference>
<feature type="compositionally biased region" description="Low complexity" evidence="1">
    <location>
        <begin position="47"/>
        <end position="73"/>
    </location>
</feature>
<proteinExistence type="predicted"/>
<feature type="region of interest" description="Disordered" evidence="1">
    <location>
        <begin position="1032"/>
        <end position="1435"/>
    </location>
</feature>
<feature type="compositionally biased region" description="Low complexity" evidence="1">
    <location>
        <begin position="1841"/>
        <end position="1852"/>
    </location>
</feature>
<dbReference type="PROSITE" id="PS50003">
    <property type="entry name" value="PH_DOMAIN"/>
    <property type="match status" value="1"/>
</dbReference>
<feature type="compositionally biased region" description="Low complexity" evidence="1">
    <location>
        <begin position="947"/>
        <end position="961"/>
    </location>
</feature>
<accession>A0AAN6JUV8</accession>
<name>A0AAN6JUV8_9BASI</name>
<gene>
    <name evidence="3" type="ORF">OC846_000317</name>
</gene>
<feature type="compositionally biased region" description="Low complexity" evidence="1">
    <location>
        <begin position="1344"/>
        <end position="1358"/>
    </location>
</feature>
<sequence length="1869" mass="192485">MATSPSSSIRGNQPPPSSFRMPTSGSSPMLSSYQQQLPPIPPAHAHSQSLSFPSQQQQQQPLSPPSSQQQQQPYTSTTNRNTLRPMSAYQPLEHPDQARSSSASSSSFHHQQQHLRDSDQQSFRSISAQVRPPAPAIKFKSQDLRDALALHDAHTRKVYMEGYLSRRDELTPQGKPLHPSDERSRWSLCFLQLCGTVLSVWSVAEMTKAAAEGREVPPSYIDITDAFVDYLGVLVEDVPMPPPQPIRRVQHDNVFTLNSAGQNRIHFCVEGAVGRRLVQAWINAIRLASWEKMRLEEVYTGALLRTRLSAIAAQQAAAQGLAPPGPDGIILGPDGTPLPPLKLVTPLVKGKMEGYIKARFMGTTEWQSCYLVLQERRAAHEDESMLANAVAGASNASSSTPGQASIDASFGSPNASSSGGGEKKRFWQKLPGTGSNRDSILSFGGGGGGSNEPGSPSGPGGFGTGFAFTNDPSMADPAALEPPPGHNGAAGLAMFYENKKSKKPFATMMHVSAVFAVYPSRPELVEGSSLFKVEGAFPGSNILSATHHARQTGFVLILPEVDSSGSTPSSPPLGAAGSAVLGANTKMMNWAIGFMDVFRLYGRPRALSWDPRDPASFFFAYPIGNFRDRLFLDRELAEFLDIREERHAAQRTNLSMVIRKRMQGERTPVLPPLPVPNRESTALLERRASRLVSGGVSKVGAPPNVGPTPPVTAGQNGGAPANGNGASAPPPVAKPPRPDSDEEDTEDEPEDDDDDDEEPLSRKQSAPLPPRLTVTNGPADSPPAIAPTRVVASDTAMSSSSSSTPQVTPREATAIPSEYTPSRLGQTNVTAGRATTTAAQAAQSSALTPAETQQNIAQLRRLSEVDPGLGPEFAALLNFDGGFDDFGEGNPTTGGAAATAAAVGLGAAAPLAEKKAAIHGHGAANAAANAYGAPPGVPPTAPLNVKTSTSSTAWSSSAASARPEGGLPPLVPPKTESSAASGAYGPSPASTTRQSPYTSTSPSSYSGTSGGVGASAGSLGSTVVRPTAVLATPAPIPEASPALPIVPEDRPLETKSKSMVPDAEAAVPKAQQQGQRGSTGAYDESALFFMSSMSDQLPAGQPAAVTPSAQAQPTSPQAVSSAREEKLQQLSPTPADRPNNSGQEDASIGDDALAAYSYLEKPPSPALQNGGAFANAAADMSRDSSTSAASHPPRPLPPTTTFSQANKRAMERKTAAQLQAQAHQEALKTPGGAGGATAGGSGSKKKKVVDMGRARKRGTGAWVGDTSSDDDEDEEEEEEEDDDDDEKGNNEPILSRSQAQLRQGQQQVSTPQTVPGSAGGIPPRARVGSGPQAANMGNMEELQRAAAQAGLQAPAPGRFSSYEGFAPGAGPSGMRAPSPAAAAGATSGGYRTASPSAVGSAGWQSSGRNSPFGVGATGSGRNSPRMGGSPAAGPVHVVGPGSAAMMLQAATGGRAGTPPAHAGAGGPGGLRNSNNPRMSVFNSHLGAQHDGAAVSGGGGGQYTPGLAERDASGEHLATPPTFVQLKEEEQPGAMTALFQPSGLLQAGAQDKAERSAKAREEDARAAGGHLVSVPNKPPPPQAGLLGAITAHERDRKGAGGIGATLTERERERVTVERRQREEEQAAAMGMYQRNSMMMGMGMPMGPPMGMYPNPYMWQQMMMQQQQQQQMMMAAAHQQRAGSPGGWGGSQVGGAGSPPGASSPGRAGTPSGPAGGGHSQMGSGASGYVDPMVAQQAAMQAAHQAYMQAMSQMGGGGAGTGPGSDMNRMSMMSMGMPPPGTMGMGGGYMPAPMSMMGFPPFAGGPGSMMMGHGGGMTPNSEYGAGTAGGPLVGAGFGGGAGAMPSPASMAAAARQRTKSGSPGTGGQAQR</sequence>
<feature type="region of interest" description="Disordered" evidence="1">
    <location>
        <begin position="1836"/>
        <end position="1869"/>
    </location>
</feature>
<dbReference type="InterPro" id="IPR011993">
    <property type="entry name" value="PH-like_dom_sf"/>
</dbReference>
<protein>
    <recommendedName>
        <fullName evidence="2">PH domain-containing protein</fullName>
    </recommendedName>
</protein>
<dbReference type="EMBL" id="JAPDMZ010000003">
    <property type="protein sequence ID" value="KAK0557750.1"/>
    <property type="molecule type" value="Genomic_DNA"/>
</dbReference>
<dbReference type="SMART" id="SM00233">
    <property type="entry name" value="PH"/>
    <property type="match status" value="1"/>
</dbReference>
<feature type="compositionally biased region" description="Gly residues" evidence="1">
    <location>
        <begin position="1682"/>
        <end position="1696"/>
    </location>
</feature>
<feature type="compositionally biased region" description="Low complexity" evidence="1">
    <location>
        <begin position="718"/>
        <end position="727"/>
    </location>
</feature>
<feature type="region of interest" description="Disordered" evidence="1">
    <location>
        <begin position="1"/>
        <end position="139"/>
    </location>
</feature>
<feature type="compositionally biased region" description="Low complexity" evidence="1">
    <location>
        <begin position="1697"/>
        <end position="1711"/>
    </location>
</feature>
<feature type="compositionally biased region" description="Polar residues" evidence="1">
    <location>
        <begin position="20"/>
        <end position="37"/>
    </location>
</feature>
<evidence type="ECO:0000256" key="1">
    <source>
        <dbReference type="SAM" id="MobiDB-lite"/>
    </source>
</evidence>
<evidence type="ECO:0000313" key="3">
    <source>
        <dbReference type="EMBL" id="KAK0557750.1"/>
    </source>
</evidence>
<feature type="compositionally biased region" description="Low complexity" evidence="1">
    <location>
        <begin position="1215"/>
        <end position="1230"/>
    </location>
</feature>
<feature type="compositionally biased region" description="Polar residues" evidence="1">
    <location>
        <begin position="1128"/>
        <end position="1144"/>
    </location>
</feature>